<dbReference type="STRING" id="715226.ABI_22020"/>
<evidence type="ECO:0000313" key="2">
    <source>
        <dbReference type="Proteomes" id="UP000006512"/>
    </source>
</evidence>
<dbReference type="Proteomes" id="UP000006512">
    <property type="component" value="Unassembled WGS sequence"/>
</dbReference>
<name>F4QH07_9CAUL</name>
<dbReference type="InterPro" id="IPR029063">
    <property type="entry name" value="SAM-dependent_MTases_sf"/>
</dbReference>
<dbReference type="EMBL" id="GL883077">
    <property type="protein sequence ID" value="EGF93760.1"/>
    <property type="molecule type" value="Genomic_DNA"/>
</dbReference>
<dbReference type="Gene3D" id="3.40.50.150">
    <property type="entry name" value="Vaccinia Virus protein VP39"/>
    <property type="match status" value="1"/>
</dbReference>
<protein>
    <recommendedName>
        <fullName evidence="3">Methyltransferase domain protein</fullName>
    </recommendedName>
</protein>
<organism evidence="1 2">
    <name type="scientific">Asticcacaulis biprosthecium C19</name>
    <dbReference type="NCBI Taxonomy" id="715226"/>
    <lineage>
        <taxon>Bacteria</taxon>
        <taxon>Pseudomonadati</taxon>
        <taxon>Pseudomonadota</taxon>
        <taxon>Alphaproteobacteria</taxon>
        <taxon>Caulobacterales</taxon>
        <taxon>Caulobacteraceae</taxon>
        <taxon>Asticcacaulis</taxon>
    </lineage>
</organism>
<sequence>MMEAAAVLGRDRPLRILSFGCSSGEECLDAADIFPNAIIKGVELDDKAFEKAATISHDRISIEKSTYEAIFAGGPYDLILGMSVFCRYPLPKGVVNIKDVYKFGLFIDTINLLHDVLKPGGLMCLYNSMYFFDDCPVSMDYVPLVSRKVHAGWMPKYYSEGDVATQVEHYWEGQVYSFVDWVRTASADFVTKKEAVRHVWINPRSKGSRRVDTPFWRKRR</sequence>
<gene>
    <name evidence="1" type="ORF">ABI_22020</name>
</gene>
<reference evidence="2" key="1">
    <citation type="submission" date="2011-03" db="EMBL/GenBank/DDBJ databases">
        <title>Draft genome sequence of Brevundimonas diminuta.</title>
        <authorList>
            <person name="Brown P.J.B."/>
            <person name="Buechlein A."/>
            <person name="Hemmerich C."/>
            <person name="Brun Y.V."/>
        </authorList>
    </citation>
    <scope>NUCLEOTIDE SEQUENCE [LARGE SCALE GENOMIC DNA]</scope>
    <source>
        <strain evidence="2">C19</strain>
    </source>
</reference>
<evidence type="ECO:0000313" key="1">
    <source>
        <dbReference type="EMBL" id="EGF93760.1"/>
    </source>
</evidence>
<proteinExistence type="predicted"/>
<accession>F4QH07</accession>
<dbReference type="CDD" id="cd02440">
    <property type="entry name" value="AdoMet_MTases"/>
    <property type="match status" value="1"/>
</dbReference>
<keyword evidence="2" id="KW-1185">Reference proteome</keyword>
<evidence type="ECO:0008006" key="3">
    <source>
        <dbReference type="Google" id="ProtNLM"/>
    </source>
</evidence>
<dbReference type="SUPFAM" id="SSF53335">
    <property type="entry name" value="S-adenosyl-L-methionine-dependent methyltransferases"/>
    <property type="match status" value="1"/>
</dbReference>
<dbReference type="HOGENOM" id="CLU_1109643_0_0_5"/>
<dbReference type="eggNOG" id="COG2890">
    <property type="taxonomic scope" value="Bacteria"/>
</dbReference>
<dbReference type="AlphaFoldDB" id="F4QH07"/>